<dbReference type="GeneID" id="26740476"/>
<proteinExistence type="predicted"/>
<protein>
    <submittedName>
        <fullName evidence="3">Putative membrane protein</fullName>
    </submittedName>
</protein>
<keyword evidence="1" id="KW-0812">Transmembrane</keyword>
<evidence type="ECO:0000313" key="2">
    <source>
        <dbReference type="EMBL" id="AIS33010.1"/>
    </source>
</evidence>
<dbReference type="STRING" id="2162.BRM9_2210"/>
<dbReference type="Proteomes" id="UP000062768">
    <property type="component" value="Chromosome I"/>
</dbReference>
<dbReference type="RefSeq" id="WP_048072685.1">
    <property type="nucleotide sequence ID" value="NZ_CALCVY010000041.1"/>
</dbReference>
<dbReference type="KEGG" id="mfi:DSM1535_1140"/>
<accession>A0A089ZHX7</accession>
<dbReference type="EMBL" id="JADIIL010000018">
    <property type="protein sequence ID" value="MBF4474784.1"/>
    <property type="molecule type" value="Genomic_DNA"/>
</dbReference>
<evidence type="ECO:0000256" key="1">
    <source>
        <dbReference type="SAM" id="Phobius"/>
    </source>
</evidence>
<dbReference type="EMBL" id="CP006933">
    <property type="protein sequence ID" value="AIS33010.1"/>
    <property type="molecule type" value="Genomic_DNA"/>
</dbReference>
<dbReference type="PATRIC" id="fig|2162.10.peg.2315"/>
<name>A0A089ZHX7_METFO</name>
<dbReference type="Proteomes" id="UP000029661">
    <property type="component" value="Chromosome"/>
</dbReference>
<dbReference type="Pfam" id="PF26119">
    <property type="entry name" value="DUF8036"/>
    <property type="match status" value="1"/>
</dbReference>
<organism evidence="2 6">
    <name type="scientific">Methanobacterium formicicum</name>
    <dbReference type="NCBI Taxonomy" id="2162"/>
    <lineage>
        <taxon>Archaea</taxon>
        <taxon>Methanobacteriati</taxon>
        <taxon>Methanobacteriota</taxon>
        <taxon>Methanomada group</taxon>
        <taxon>Methanobacteria</taxon>
        <taxon>Methanobacteriales</taxon>
        <taxon>Methanobacteriaceae</taxon>
        <taxon>Methanobacterium</taxon>
    </lineage>
</organism>
<evidence type="ECO:0000313" key="7">
    <source>
        <dbReference type="Proteomes" id="UP000062768"/>
    </source>
</evidence>
<evidence type="ECO:0000313" key="3">
    <source>
        <dbReference type="EMBL" id="CEA13480.1"/>
    </source>
</evidence>
<dbReference type="AlphaFoldDB" id="A0A089ZHX7"/>
<evidence type="ECO:0000313" key="6">
    <source>
        <dbReference type="Proteomes" id="UP000029661"/>
    </source>
</evidence>
<keyword evidence="7" id="KW-1185">Reference proteome</keyword>
<reference evidence="2" key="1">
    <citation type="submission" date="2013-12" db="EMBL/GenBank/DDBJ databases">
        <title>The complete genome sequence of Methanobacterium sp. BRM9.</title>
        <authorList>
            <consortium name="Pastoral Greenhouse Gas Research Consortium"/>
            <person name="Kelly W.J."/>
            <person name="Leahy S.C."/>
            <person name="Perry R."/>
            <person name="Li D."/>
            <person name="Altermann E."/>
            <person name="Lambie S.C."/>
            <person name="Attwood G.T."/>
        </authorList>
    </citation>
    <scope>NUCLEOTIDE SEQUENCE [LARGE SCALE GENOMIC DNA]</scope>
    <source>
        <strain evidence="2">BRM9</strain>
    </source>
</reference>
<feature type="transmembrane region" description="Helical" evidence="1">
    <location>
        <begin position="56"/>
        <end position="78"/>
    </location>
</feature>
<evidence type="ECO:0000313" key="5">
    <source>
        <dbReference type="EMBL" id="MBF4474784.1"/>
    </source>
</evidence>
<reference evidence="5" key="3">
    <citation type="submission" date="2020-10" db="EMBL/GenBank/DDBJ databases">
        <title>Dehalococcoides mccartyi of a TCE/Cr reducing biochatode.</title>
        <authorList>
            <person name="Matturro B."/>
        </authorList>
    </citation>
    <scope>NUCLEOTIDE SEQUENCE</scope>
    <source>
        <strain evidence="5">Bin2</strain>
    </source>
</reference>
<dbReference type="EMBL" id="LN734822">
    <property type="protein sequence ID" value="CEL25858.1"/>
    <property type="molecule type" value="Genomic_DNA"/>
</dbReference>
<evidence type="ECO:0000313" key="4">
    <source>
        <dbReference type="EMBL" id="CEL25858.1"/>
    </source>
</evidence>
<gene>
    <name evidence="2" type="ORF">BRM9_2210</name>
    <name evidence="3" type="ORF">DSM1535_1140</name>
    <name evidence="5" type="ORF">ISP06_04845</name>
    <name evidence="4" type="ORF">MB9_2244</name>
</gene>
<keyword evidence="1" id="KW-0472">Membrane</keyword>
<dbReference type="OrthoDB" id="70706at2157"/>
<keyword evidence="1" id="KW-1133">Transmembrane helix</keyword>
<dbReference type="KEGG" id="mfc:BRM9_2210"/>
<dbReference type="InterPro" id="IPR058349">
    <property type="entry name" value="DUF8036"/>
</dbReference>
<reference evidence="4" key="2">
    <citation type="submission" date="2014-09" db="EMBL/GenBank/DDBJ databases">
        <authorList>
            <person name="Bishop-Lilly K.A."/>
            <person name="Broomall S.M."/>
            <person name="Chain P.S."/>
            <person name="Chertkov O."/>
            <person name="Coyne S.R."/>
            <person name="Daligault H.E."/>
            <person name="Davenport K.W."/>
            <person name="Erkkila T."/>
            <person name="Frey K.G."/>
            <person name="Gibbons H.S."/>
            <person name="Gu W."/>
            <person name="Jaissle J."/>
            <person name="Johnson S.L."/>
            <person name="Koroleva G.I."/>
            <person name="Ladner J.T."/>
            <person name="Lo C.-C."/>
            <person name="Minogue T.D."/>
            <person name="Munk C."/>
            <person name="Palacios G.F."/>
            <person name="Redden C.L."/>
            <person name="Rosenzweig C.N."/>
            <person name="Scholz M.B."/>
            <person name="Teshima H."/>
            <person name="Xu Y."/>
        </authorList>
    </citation>
    <scope>NUCLEOTIDE SEQUENCE</scope>
    <source>
        <strain evidence="4">Mb9</strain>
    </source>
</reference>
<sequence length="110" mass="12326">MLMEINLYGILNLIPTLLALVKASALITSVANIILLIGMLYVYVERYLKVKSKFTTTLVLFASLFLVQNILFSVYFVFNPPATIINALLPLIFLGLEFTALALLLMITRE</sequence>
<dbReference type="EMBL" id="LN515531">
    <property type="protein sequence ID" value="CEA13480.1"/>
    <property type="molecule type" value="Genomic_DNA"/>
</dbReference>
<dbReference type="Proteomes" id="UP000606900">
    <property type="component" value="Unassembled WGS sequence"/>
</dbReference>
<feature type="transmembrane region" description="Helical" evidence="1">
    <location>
        <begin position="20"/>
        <end position="44"/>
    </location>
</feature>
<feature type="transmembrane region" description="Helical" evidence="1">
    <location>
        <begin position="84"/>
        <end position="107"/>
    </location>
</feature>